<dbReference type="SUPFAM" id="SSF46785">
    <property type="entry name" value="Winged helix' DNA-binding domain"/>
    <property type="match status" value="1"/>
</dbReference>
<dbReference type="EMBL" id="JAXAFO010000007">
    <property type="protein sequence ID" value="MDX6848924.1"/>
    <property type="molecule type" value="Genomic_DNA"/>
</dbReference>
<organism evidence="6 7">
    <name type="scientific">Gilvimarinus gilvus</name>
    <dbReference type="NCBI Taxonomy" id="3058038"/>
    <lineage>
        <taxon>Bacteria</taxon>
        <taxon>Pseudomonadati</taxon>
        <taxon>Pseudomonadota</taxon>
        <taxon>Gammaproteobacteria</taxon>
        <taxon>Cellvibrionales</taxon>
        <taxon>Cellvibrionaceae</taxon>
        <taxon>Gilvimarinus</taxon>
    </lineage>
</organism>
<dbReference type="InterPro" id="IPR036390">
    <property type="entry name" value="WH_DNA-bd_sf"/>
</dbReference>
<keyword evidence="3" id="KW-0238">DNA-binding</keyword>
<evidence type="ECO:0000256" key="4">
    <source>
        <dbReference type="ARBA" id="ARBA00023163"/>
    </source>
</evidence>
<sequence>MDWNYTKIFLAVYRTGSATKAALMLGMSESTLFRHLSNYERKTGQLFIRHSRLSYTLTKLGESILSSALEIESLYAKMEREIDKRDDLASAQVILTAPTSYSYFIVPLLINQLAQDHPEIRIDLKVSNHNLSLNAHQADIALRVTNTPPNNYIGRKVTSVGWSVFCSQNYEFESRPPRQLHELANYRIIGGSGELATIPAYEWIEKNCVENCVTTSDDFFALSHLVKCNQGIAILPDEFELHPLLKLFSVEEFLKNSLWVLKHRDVRQVKRVSLVEKCLIKILADKLRIEKHPR</sequence>
<dbReference type="Proteomes" id="UP001273505">
    <property type="component" value="Unassembled WGS sequence"/>
</dbReference>
<feature type="domain" description="HTH lysR-type" evidence="5">
    <location>
        <begin position="1"/>
        <end position="58"/>
    </location>
</feature>
<dbReference type="RefSeq" id="WP_302723808.1">
    <property type="nucleotide sequence ID" value="NZ_JAULRU010000705.1"/>
</dbReference>
<dbReference type="InterPro" id="IPR000847">
    <property type="entry name" value="LysR_HTH_N"/>
</dbReference>
<comment type="similarity">
    <text evidence="1">Belongs to the LysR transcriptional regulatory family.</text>
</comment>
<evidence type="ECO:0000256" key="2">
    <source>
        <dbReference type="ARBA" id="ARBA00023015"/>
    </source>
</evidence>
<evidence type="ECO:0000313" key="7">
    <source>
        <dbReference type="Proteomes" id="UP001273505"/>
    </source>
</evidence>
<gene>
    <name evidence="6" type="ORF">SCD92_06095</name>
</gene>
<dbReference type="Pfam" id="PF00126">
    <property type="entry name" value="HTH_1"/>
    <property type="match status" value="1"/>
</dbReference>
<name>A0ABU4RVM7_9GAMM</name>
<evidence type="ECO:0000256" key="1">
    <source>
        <dbReference type="ARBA" id="ARBA00009437"/>
    </source>
</evidence>
<proteinExistence type="inferred from homology"/>
<dbReference type="InterPro" id="IPR005119">
    <property type="entry name" value="LysR_subst-bd"/>
</dbReference>
<accession>A0ABU4RVM7</accession>
<evidence type="ECO:0000256" key="3">
    <source>
        <dbReference type="ARBA" id="ARBA00023125"/>
    </source>
</evidence>
<evidence type="ECO:0000259" key="5">
    <source>
        <dbReference type="PROSITE" id="PS50931"/>
    </source>
</evidence>
<keyword evidence="4" id="KW-0804">Transcription</keyword>
<dbReference type="PANTHER" id="PTHR30537">
    <property type="entry name" value="HTH-TYPE TRANSCRIPTIONAL REGULATOR"/>
    <property type="match status" value="1"/>
</dbReference>
<dbReference type="InterPro" id="IPR058163">
    <property type="entry name" value="LysR-type_TF_proteobact-type"/>
</dbReference>
<dbReference type="Gene3D" id="1.10.10.10">
    <property type="entry name" value="Winged helix-like DNA-binding domain superfamily/Winged helix DNA-binding domain"/>
    <property type="match status" value="1"/>
</dbReference>
<dbReference type="PANTHER" id="PTHR30537:SF3">
    <property type="entry name" value="TRANSCRIPTIONAL REGULATORY PROTEIN"/>
    <property type="match status" value="1"/>
</dbReference>
<protein>
    <submittedName>
        <fullName evidence="6">LysR family transcriptional regulator</fullName>
    </submittedName>
</protein>
<evidence type="ECO:0000313" key="6">
    <source>
        <dbReference type="EMBL" id="MDX6848924.1"/>
    </source>
</evidence>
<keyword evidence="7" id="KW-1185">Reference proteome</keyword>
<dbReference type="PROSITE" id="PS50931">
    <property type="entry name" value="HTH_LYSR"/>
    <property type="match status" value="1"/>
</dbReference>
<dbReference type="Gene3D" id="3.40.190.290">
    <property type="match status" value="1"/>
</dbReference>
<keyword evidence="2" id="KW-0805">Transcription regulation</keyword>
<comment type="caution">
    <text evidence="6">The sequence shown here is derived from an EMBL/GenBank/DDBJ whole genome shotgun (WGS) entry which is preliminary data.</text>
</comment>
<dbReference type="Pfam" id="PF03466">
    <property type="entry name" value="LysR_substrate"/>
    <property type="match status" value="1"/>
</dbReference>
<reference evidence="6 7" key="1">
    <citation type="submission" date="2023-11" db="EMBL/GenBank/DDBJ databases">
        <title>Gilvimarinus fulvus sp. nov., isolated from the surface of Kelp.</title>
        <authorList>
            <person name="Sun Y.Y."/>
            <person name="Gong Y."/>
            <person name="Du Z.J."/>
        </authorList>
    </citation>
    <scope>NUCLEOTIDE SEQUENCE [LARGE SCALE GENOMIC DNA]</scope>
    <source>
        <strain evidence="6 7">SDUM040013</strain>
    </source>
</reference>
<dbReference type="SUPFAM" id="SSF53850">
    <property type="entry name" value="Periplasmic binding protein-like II"/>
    <property type="match status" value="1"/>
</dbReference>
<dbReference type="InterPro" id="IPR036388">
    <property type="entry name" value="WH-like_DNA-bd_sf"/>
</dbReference>